<evidence type="ECO:0000256" key="9">
    <source>
        <dbReference type="SAM" id="MobiDB-lite"/>
    </source>
</evidence>
<comment type="subcellular location">
    <subcellularLocation>
        <location evidence="1">Membrane</location>
        <topology evidence="1">Multi-pass membrane protein</topology>
    </subcellularLocation>
</comment>
<reference evidence="12" key="1">
    <citation type="submission" date="2019-08" db="EMBL/GenBank/DDBJ databases">
        <title>The improved chromosome-level genome for the pearl oyster Pinctada fucata martensii using PacBio sequencing and Hi-C.</title>
        <authorList>
            <person name="Zheng Z."/>
        </authorList>
    </citation>
    <scope>NUCLEOTIDE SEQUENCE</scope>
    <source>
        <strain evidence="12">ZZ-2019</strain>
        <tissue evidence="12">Adductor muscle</tissue>
    </source>
</reference>
<evidence type="ECO:0000313" key="12">
    <source>
        <dbReference type="EMBL" id="KAK3094199.1"/>
    </source>
</evidence>
<dbReference type="AlphaFoldDB" id="A0AA88Y7E1"/>
<dbReference type="GO" id="GO:0005886">
    <property type="term" value="C:plasma membrane"/>
    <property type="evidence" value="ECO:0007669"/>
    <property type="project" value="TreeGrafter"/>
</dbReference>
<evidence type="ECO:0000256" key="8">
    <source>
        <dbReference type="RuleBase" id="RU003857"/>
    </source>
</evidence>
<protein>
    <recommendedName>
        <fullName evidence="11">Potassium channel domain-containing protein</fullName>
    </recommendedName>
</protein>
<accession>A0AA88Y7E1</accession>
<evidence type="ECO:0000256" key="5">
    <source>
        <dbReference type="ARBA" id="ARBA00023065"/>
    </source>
</evidence>
<feature type="transmembrane region" description="Helical" evidence="10">
    <location>
        <begin position="66"/>
        <end position="89"/>
    </location>
</feature>
<keyword evidence="5 8" id="KW-0406">Ion transport</keyword>
<feature type="domain" description="Potassium channel" evidence="11">
    <location>
        <begin position="29"/>
        <end position="85"/>
    </location>
</feature>
<dbReference type="Proteomes" id="UP001186944">
    <property type="component" value="Unassembled WGS sequence"/>
</dbReference>
<feature type="transmembrane region" description="Helical" evidence="10">
    <location>
        <begin position="109"/>
        <end position="131"/>
    </location>
</feature>
<keyword evidence="13" id="KW-1185">Reference proteome</keyword>
<dbReference type="InterPro" id="IPR003280">
    <property type="entry name" value="2pore_dom_K_chnl"/>
</dbReference>
<dbReference type="GO" id="GO:0015271">
    <property type="term" value="F:outward rectifier potassium channel activity"/>
    <property type="evidence" value="ECO:0007669"/>
    <property type="project" value="TreeGrafter"/>
</dbReference>
<evidence type="ECO:0000256" key="3">
    <source>
        <dbReference type="ARBA" id="ARBA00022692"/>
    </source>
</evidence>
<feature type="compositionally biased region" description="Basic and acidic residues" evidence="9">
    <location>
        <begin position="200"/>
        <end position="219"/>
    </location>
</feature>
<evidence type="ECO:0000256" key="4">
    <source>
        <dbReference type="ARBA" id="ARBA00022989"/>
    </source>
</evidence>
<feature type="transmembrane region" description="Helical" evidence="10">
    <location>
        <begin position="169"/>
        <end position="191"/>
    </location>
</feature>
<evidence type="ECO:0000259" key="11">
    <source>
        <dbReference type="Pfam" id="PF07885"/>
    </source>
</evidence>
<evidence type="ECO:0000256" key="7">
    <source>
        <dbReference type="ARBA" id="ARBA00023303"/>
    </source>
</evidence>
<feature type="region of interest" description="Disordered" evidence="9">
    <location>
        <begin position="198"/>
        <end position="234"/>
    </location>
</feature>
<gene>
    <name evidence="12" type="ORF">FSP39_025355</name>
</gene>
<dbReference type="Gene3D" id="1.10.287.70">
    <property type="match status" value="1"/>
</dbReference>
<evidence type="ECO:0000256" key="2">
    <source>
        <dbReference type="ARBA" id="ARBA00022448"/>
    </source>
</evidence>
<keyword evidence="4 10" id="KW-1133">Transmembrane helix</keyword>
<dbReference type="GO" id="GO:0022841">
    <property type="term" value="F:potassium ion leak channel activity"/>
    <property type="evidence" value="ECO:0007669"/>
    <property type="project" value="TreeGrafter"/>
</dbReference>
<keyword evidence="3 8" id="KW-0812">Transmembrane</keyword>
<keyword evidence="6 10" id="KW-0472">Membrane</keyword>
<feature type="transmembrane region" description="Helical" evidence="10">
    <location>
        <begin position="35"/>
        <end position="54"/>
    </location>
</feature>
<dbReference type="PANTHER" id="PTHR11003:SF330">
    <property type="entry name" value="POTASSIUM CHANNEL DOMAIN-CONTAINING PROTEIN"/>
    <property type="match status" value="1"/>
</dbReference>
<evidence type="ECO:0000256" key="1">
    <source>
        <dbReference type="ARBA" id="ARBA00004141"/>
    </source>
</evidence>
<dbReference type="GO" id="GO:0030322">
    <property type="term" value="P:stabilization of membrane potential"/>
    <property type="evidence" value="ECO:0007669"/>
    <property type="project" value="TreeGrafter"/>
</dbReference>
<feature type="transmembrane region" description="Helical" evidence="10">
    <location>
        <begin position="143"/>
        <end position="162"/>
    </location>
</feature>
<evidence type="ECO:0000313" key="13">
    <source>
        <dbReference type="Proteomes" id="UP001186944"/>
    </source>
</evidence>
<evidence type="ECO:0000256" key="10">
    <source>
        <dbReference type="SAM" id="Phobius"/>
    </source>
</evidence>
<dbReference type="InterPro" id="IPR013099">
    <property type="entry name" value="K_chnl_dom"/>
</dbReference>
<name>A0AA88Y7E1_PINIB</name>
<keyword evidence="7 8" id="KW-0407">Ion channel</keyword>
<keyword evidence="2 8" id="KW-0813">Transport</keyword>
<dbReference type="PRINTS" id="PR01333">
    <property type="entry name" value="2POREKCHANEL"/>
</dbReference>
<dbReference type="PANTHER" id="PTHR11003">
    <property type="entry name" value="POTASSIUM CHANNEL, SUBFAMILY K"/>
    <property type="match status" value="1"/>
</dbReference>
<dbReference type="SUPFAM" id="SSF81324">
    <property type="entry name" value="Voltage-gated potassium channels"/>
    <property type="match status" value="2"/>
</dbReference>
<evidence type="ECO:0000256" key="6">
    <source>
        <dbReference type="ARBA" id="ARBA00023136"/>
    </source>
</evidence>
<comment type="caution">
    <text evidence="12">The sequence shown here is derived from an EMBL/GenBank/DDBJ whole genome shotgun (WGS) entry which is preliminary data.</text>
</comment>
<dbReference type="Pfam" id="PF07885">
    <property type="entry name" value="Ion_trans_2"/>
    <property type="match status" value="2"/>
</dbReference>
<sequence length="252" mass="28190">MKQYVNQALMFYKHHRVVVTDSEEEHSMTPSPWNFYNSIFFSMTVVSTIGNGRLAPVTFEGRLFVVLYALIGIPLFGIMLMGIGSKIAILMDKLNAKVCCPQRRRIERVLKTSGVVFVGLAFFLCVPAVAIMFIEKWTFGEGFYFSFVTLSTIGFGDFMIGTKEREYQGVYMILSALWILLGLSWVAFMLGEVSHASNGQKDKKNEEKITKSGGEDHGNAPDNVENGNAGTEGVDTEIAEDTKKVFIFFILL</sequence>
<proteinExistence type="inferred from homology"/>
<dbReference type="EMBL" id="VSWD01000009">
    <property type="protein sequence ID" value="KAK3094199.1"/>
    <property type="molecule type" value="Genomic_DNA"/>
</dbReference>
<organism evidence="12 13">
    <name type="scientific">Pinctada imbricata</name>
    <name type="common">Atlantic pearl-oyster</name>
    <name type="synonym">Pinctada martensii</name>
    <dbReference type="NCBI Taxonomy" id="66713"/>
    <lineage>
        <taxon>Eukaryota</taxon>
        <taxon>Metazoa</taxon>
        <taxon>Spiralia</taxon>
        <taxon>Lophotrochozoa</taxon>
        <taxon>Mollusca</taxon>
        <taxon>Bivalvia</taxon>
        <taxon>Autobranchia</taxon>
        <taxon>Pteriomorphia</taxon>
        <taxon>Pterioida</taxon>
        <taxon>Pterioidea</taxon>
        <taxon>Pteriidae</taxon>
        <taxon>Pinctada</taxon>
    </lineage>
</organism>
<comment type="similarity">
    <text evidence="8">Belongs to the two pore domain potassium channel (TC 1.A.1.8) family.</text>
</comment>
<feature type="domain" description="Potassium channel" evidence="11">
    <location>
        <begin position="119"/>
        <end position="193"/>
    </location>
</feature>